<evidence type="ECO:0000256" key="3">
    <source>
        <dbReference type="ARBA" id="ARBA00022475"/>
    </source>
</evidence>
<dbReference type="Pfam" id="PF00528">
    <property type="entry name" value="BPD_transp_1"/>
    <property type="match status" value="1"/>
</dbReference>
<feature type="compositionally biased region" description="Basic and acidic residues" evidence="8">
    <location>
        <begin position="8"/>
        <end position="20"/>
    </location>
</feature>
<dbReference type="InterPro" id="IPR035906">
    <property type="entry name" value="MetI-like_sf"/>
</dbReference>
<dbReference type="GO" id="GO:0055085">
    <property type="term" value="P:transmembrane transport"/>
    <property type="evidence" value="ECO:0007669"/>
    <property type="project" value="InterPro"/>
</dbReference>
<dbReference type="Proteomes" id="UP000222106">
    <property type="component" value="Unassembled WGS sequence"/>
</dbReference>
<dbReference type="PANTHER" id="PTHR30151:SF0">
    <property type="entry name" value="ABC TRANSPORTER PERMEASE PROTEIN MJ0413-RELATED"/>
    <property type="match status" value="1"/>
</dbReference>
<dbReference type="AlphaFoldDB" id="A0A2A9EJ50"/>
<keyword evidence="6 7" id="KW-0472">Membrane</keyword>
<dbReference type="PROSITE" id="PS50928">
    <property type="entry name" value="ABC_TM1"/>
    <property type="match status" value="1"/>
</dbReference>
<evidence type="ECO:0000259" key="9">
    <source>
        <dbReference type="PROSITE" id="PS50928"/>
    </source>
</evidence>
<dbReference type="GO" id="GO:0005886">
    <property type="term" value="C:plasma membrane"/>
    <property type="evidence" value="ECO:0007669"/>
    <property type="project" value="UniProtKB-SubCell"/>
</dbReference>
<evidence type="ECO:0000256" key="5">
    <source>
        <dbReference type="ARBA" id="ARBA00022989"/>
    </source>
</evidence>
<feature type="region of interest" description="Disordered" evidence="8">
    <location>
        <begin position="1"/>
        <end position="106"/>
    </location>
</feature>
<dbReference type="CDD" id="cd06261">
    <property type="entry name" value="TM_PBP2"/>
    <property type="match status" value="1"/>
</dbReference>
<keyword evidence="2 7" id="KW-0813">Transport</keyword>
<keyword evidence="4 7" id="KW-0812">Transmembrane</keyword>
<comment type="caution">
    <text evidence="10">The sequence shown here is derived from an EMBL/GenBank/DDBJ whole genome shotgun (WGS) entry which is preliminary data.</text>
</comment>
<dbReference type="InterPro" id="IPR000515">
    <property type="entry name" value="MetI-like"/>
</dbReference>
<feature type="transmembrane region" description="Helical" evidence="7">
    <location>
        <begin position="125"/>
        <end position="141"/>
    </location>
</feature>
<evidence type="ECO:0000256" key="2">
    <source>
        <dbReference type="ARBA" id="ARBA00022448"/>
    </source>
</evidence>
<comment type="similarity">
    <text evidence="7">Belongs to the binding-protein-dependent transport system permease family.</text>
</comment>
<dbReference type="SUPFAM" id="SSF161098">
    <property type="entry name" value="MetI-like"/>
    <property type="match status" value="1"/>
</dbReference>
<dbReference type="Gene3D" id="1.10.3720.10">
    <property type="entry name" value="MetI-like"/>
    <property type="match status" value="1"/>
</dbReference>
<keyword evidence="11" id="KW-1185">Reference proteome</keyword>
<organism evidence="10 11">
    <name type="scientific">Georgenia soli</name>
    <dbReference type="NCBI Taxonomy" id="638953"/>
    <lineage>
        <taxon>Bacteria</taxon>
        <taxon>Bacillati</taxon>
        <taxon>Actinomycetota</taxon>
        <taxon>Actinomycetes</taxon>
        <taxon>Micrococcales</taxon>
        <taxon>Bogoriellaceae</taxon>
        <taxon>Georgenia</taxon>
    </lineage>
</organism>
<feature type="domain" description="ABC transmembrane type-1" evidence="9">
    <location>
        <begin position="173"/>
        <end position="353"/>
    </location>
</feature>
<name>A0A2A9EJ50_9MICO</name>
<feature type="transmembrane region" description="Helical" evidence="7">
    <location>
        <begin position="336"/>
        <end position="356"/>
    </location>
</feature>
<evidence type="ECO:0000256" key="7">
    <source>
        <dbReference type="RuleBase" id="RU363032"/>
    </source>
</evidence>
<comment type="subcellular location">
    <subcellularLocation>
        <location evidence="1 7">Cell membrane</location>
        <topology evidence="1 7">Multi-pass membrane protein</topology>
    </subcellularLocation>
</comment>
<accession>A0A2A9EJ50</accession>
<feature type="transmembrane region" description="Helical" evidence="7">
    <location>
        <begin position="239"/>
        <end position="258"/>
    </location>
</feature>
<feature type="compositionally biased region" description="Low complexity" evidence="8">
    <location>
        <begin position="68"/>
        <end position="94"/>
    </location>
</feature>
<feature type="transmembrane region" description="Helical" evidence="7">
    <location>
        <begin position="210"/>
        <end position="233"/>
    </location>
</feature>
<dbReference type="PANTHER" id="PTHR30151">
    <property type="entry name" value="ALKANE SULFONATE ABC TRANSPORTER-RELATED, MEMBRANE SUBUNIT"/>
    <property type="match status" value="1"/>
</dbReference>
<evidence type="ECO:0000256" key="6">
    <source>
        <dbReference type="ARBA" id="ARBA00023136"/>
    </source>
</evidence>
<evidence type="ECO:0000256" key="1">
    <source>
        <dbReference type="ARBA" id="ARBA00004651"/>
    </source>
</evidence>
<evidence type="ECO:0000313" key="11">
    <source>
        <dbReference type="Proteomes" id="UP000222106"/>
    </source>
</evidence>
<keyword evidence="5 7" id="KW-1133">Transmembrane helix</keyword>
<keyword evidence="3" id="KW-1003">Cell membrane</keyword>
<evidence type="ECO:0000256" key="4">
    <source>
        <dbReference type="ARBA" id="ARBA00022692"/>
    </source>
</evidence>
<protein>
    <submittedName>
        <fullName evidence="10">ABC-type nitrate/sulfonate/bicarbonate transport system permease component</fullName>
    </submittedName>
</protein>
<evidence type="ECO:0000313" key="10">
    <source>
        <dbReference type="EMBL" id="PFG38964.1"/>
    </source>
</evidence>
<reference evidence="10 11" key="1">
    <citation type="submission" date="2017-10" db="EMBL/GenBank/DDBJ databases">
        <title>Sequencing the genomes of 1000 actinobacteria strains.</title>
        <authorList>
            <person name="Klenk H.-P."/>
        </authorList>
    </citation>
    <scope>NUCLEOTIDE SEQUENCE [LARGE SCALE GENOMIC DNA]</scope>
    <source>
        <strain evidence="10 11">DSM 21838</strain>
    </source>
</reference>
<dbReference type="RefSeq" id="WP_170037201.1">
    <property type="nucleotide sequence ID" value="NZ_PDJI01000004.1"/>
</dbReference>
<feature type="transmembrane region" description="Helical" evidence="7">
    <location>
        <begin position="304"/>
        <end position="324"/>
    </location>
</feature>
<feature type="transmembrane region" description="Helical" evidence="7">
    <location>
        <begin position="177"/>
        <end position="198"/>
    </location>
</feature>
<gene>
    <name evidence="10" type="ORF">ATJ97_1457</name>
</gene>
<dbReference type="EMBL" id="PDJI01000004">
    <property type="protein sequence ID" value="PFG38964.1"/>
    <property type="molecule type" value="Genomic_DNA"/>
</dbReference>
<proteinExistence type="inferred from homology"/>
<evidence type="ECO:0000256" key="8">
    <source>
        <dbReference type="SAM" id="MobiDB-lite"/>
    </source>
</evidence>
<sequence>MTGATTPADRDRFTPADRDGSAATTPRAGSHNGAASHDGAASYGGATSHDGEGARPGATLADGTVSRPGGTDPAGTAPAGTAPAGTAPGSAGAPHDMLAHVPPPQEIKARRTVRLGTISKSRKRAIRYGSLLVILIAWEIYGRSVNPIVFTYPTAIVRAFFDMIADGTLTAALVDTATVLLIGSVIGTVAGVALGLLAGRSEVVRQVMDIPINALYALPAVALIPVIVLWFGFGASAKVFVVAFFVFFPVVINTQRGVAEVDPELLEVTRSFCSTESRVWRDLLLPGALPYIFTGIRLAIGRGLVGVIVAEFFTAISGLGNLIVTNANTFETARMFVPIVILSLIGVVLTAALSGVERLLAPWRRER</sequence>